<dbReference type="AlphaFoldDB" id="A0A4Y3IS47"/>
<feature type="transmembrane region" description="Helical" evidence="1">
    <location>
        <begin position="20"/>
        <end position="41"/>
    </location>
</feature>
<dbReference type="Proteomes" id="UP000318242">
    <property type="component" value="Unassembled WGS sequence"/>
</dbReference>
<name>A0A4Y3IS47_9VIBR</name>
<keyword evidence="3" id="KW-1185">Reference proteome</keyword>
<dbReference type="EMBL" id="BJLH01000020">
    <property type="protein sequence ID" value="GEA62391.1"/>
    <property type="molecule type" value="Genomic_DNA"/>
</dbReference>
<proteinExistence type="predicted"/>
<comment type="caution">
    <text evidence="2">The sequence shown here is derived from an EMBL/GenBank/DDBJ whole genome shotgun (WGS) entry which is preliminary data.</text>
</comment>
<evidence type="ECO:0000256" key="1">
    <source>
        <dbReference type="SAM" id="Phobius"/>
    </source>
</evidence>
<organism evidence="2 3">
    <name type="scientific">Vibrio comitans NBRC 102076</name>
    <dbReference type="NCBI Taxonomy" id="1219078"/>
    <lineage>
        <taxon>Bacteria</taxon>
        <taxon>Pseudomonadati</taxon>
        <taxon>Pseudomonadota</taxon>
        <taxon>Gammaproteobacteria</taxon>
        <taxon>Vibrionales</taxon>
        <taxon>Vibrionaceae</taxon>
        <taxon>Vibrio</taxon>
    </lineage>
</organism>
<keyword evidence="1" id="KW-0812">Transmembrane</keyword>
<evidence type="ECO:0000313" key="3">
    <source>
        <dbReference type="Proteomes" id="UP000318242"/>
    </source>
</evidence>
<keyword evidence="1" id="KW-1133">Transmembrane helix</keyword>
<sequence length="64" mass="7622">MQIEETQSFIQPLKDTLADFFFYLAIIWGAVMILGYALLILKRHLEVIKEQKIMHNRHDTSHHK</sequence>
<dbReference type="RefSeq" id="WP_141273125.1">
    <property type="nucleotide sequence ID" value="NZ_BJLH01000020.1"/>
</dbReference>
<keyword evidence="1" id="KW-0472">Membrane</keyword>
<gene>
    <name evidence="2" type="ORF">VCO01S_35840</name>
</gene>
<accession>A0A4Y3IS47</accession>
<evidence type="ECO:0000313" key="2">
    <source>
        <dbReference type="EMBL" id="GEA62391.1"/>
    </source>
</evidence>
<reference evidence="2 3" key="1">
    <citation type="submission" date="2019-06" db="EMBL/GenBank/DDBJ databases">
        <title>Whole genome shotgun sequence of Vibrio comitans NBRC 102076.</title>
        <authorList>
            <person name="Hosoyama A."/>
            <person name="Uohara A."/>
            <person name="Ohji S."/>
            <person name="Ichikawa N."/>
        </authorList>
    </citation>
    <scope>NUCLEOTIDE SEQUENCE [LARGE SCALE GENOMIC DNA]</scope>
    <source>
        <strain evidence="2 3">NBRC 102076</strain>
    </source>
</reference>
<protein>
    <submittedName>
        <fullName evidence="2">Uncharacterized protein</fullName>
    </submittedName>
</protein>